<protein>
    <submittedName>
        <fullName evidence="2">Uncharacterized protein</fullName>
    </submittedName>
</protein>
<accession>A0A6M3LA89</accession>
<reference evidence="2" key="1">
    <citation type="submission" date="2020-03" db="EMBL/GenBank/DDBJ databases">
        <title>The deep terrestrial virosphere.</title>
        <authorList>
            <person name="Holmfeldt K."/>
            <person name="Nilsson E."/>
            <person name="Simone D."/>
            <person name="Lopez-Fernandez M."/>
            <person name="Wu X."/>
            <person name="de Brujin I."/>
            <person name="Lundin D."/>
            <person name="Andersson A."/>
            <person name="Bertilsson S."/>
            <person name="Dopson M."/>
        </authorList>
    </citation>
    <scope>NUCLEOTIDE SEQUENCE</scope>
    <source>
        <strain evidence="1">MM415A01767</strain>
        <strain evidence="2">MM415B02452</strain>
    </source>
</reference>
<gene>
    <name evidence="1" type="ORF">MM415A01767_0013</name>
    <name evidence="2" type="ORF">MM415B02452_0011</name>
</gene>
<name>A0A6M3LA89_9ZZZZ</name>
<evidence type="ECO:0000313" key="2">
    <source>
        <dbReference type="EMBL" id="QJA90075.1"/>
    </source>
</evidence>
<proteinExistence type="predicted"/>
<dbReference type="AlphaFoldDB" id="A0A6M3LA89"/>
<organism evidence="2">
    <name type="scientific">viral metagenome</name>
    <dbReference type="NCBI Taxonomy" id="1070528"/>
    <lineage>
        <taxon>unclassified sequences</taxon>
        <taxon>metagenomes</taxon>
        <taxon>organismal metagenomes</taxon>
    </lineage>
</organism>
<dbReference type="EMBL" id="MT142167">
    <property type="protein sequence ID" value="QJA75492.1"/>
    <property type="molecule type" value="Genomic_DNA"/>
</dbReference>
<dbReference type="EMBL" id="MT142889">
    <property type="protein sequence ID" value="QJA90075.1"/>
    <property type="molecule type" value="Genomic_DNA"/>
</dbReference>
<evidence type="ECO:0000313" key="1">
    <source>
        <dbReference type="EMBL" id="QJA75492.1"/>
    </source>
</evidence>
<sequence length="117" mass="12394">MNPIEVKAKLGKEAGGAAAAIYVNAPETLEEAEKAYGAEEVLSNAIANWKVTIQAGIRRMLAGGSVQDTIQAAYKDCKMGTALARVSDPRAAIIAKWGSMSKEERASMLADLKLAEK</sequence>